<dbReference type="SMART" id="SM00382">
    <property type="entry name" value="AAA"/>
    <property type="match status" value="1"/>
</dbReference>
<feature type="compositionally biased region" description="Basic and acidic residues" evidence="8">
    <location>
        <begin position="606"/>
        <end position="617"/>
    </location>
</feature>
<evidence type="ECO:0000313" key="12">
    <source>
        <dbReference type="EMBL" id="GLC60180.1"/>
    </source>
</evidence>
<feature type="compositionally biased region" description="Low complexity" evidence="8">
    <location>
        <begin position="194"/>
        <end position="207"/>
    </location>
</feature>
<feature type="compositionally biased region" description="Gly residues" evidence="8">
    <location>
        <begin position="627"/>
        <end position="642"/>
    </location>
</feature>
<feature type="transmembrane region" description="Helical" evidence="9">
    <location>
        <begin position="264"/>
        <end position="290"/>
    </location>
</feature>
<dbReference type="GO" id="GO:0005524">
    <property type="term" value="F:ATP binding"/>
    <property type="evidence" value="ECO:0007669"/>
    <property type="project" value="UniProtKB-KW"/>
</dbReference>
<evidence type="ECO:0000256" key="9">
    <source>
        <dbReference type="SAM" id="Phobius"/>
    </source>
</evidence>
<feature type="region of interest" description="Disordered" evidence="8">
    <location>
        <begin position="586"/>
        <end position="655"/>
    </location>
</feature>
<keyword evidence="5" id="KW-0067">ATP-binding</keyword>
<evidence type="ECO:0000256" key="5">
    <source>
        <dbReference type="ARBA" id="ARBA00022840"/>
    </source>
</evidence>
<evidence type="ECO:0000256" key="1">
    <source>
        <dbReference type="ARBA" id="ARBA00008575"/>
    </source>
</evidence>
<dbReference type="GO" id="GO:0016887">
    <property type="term" value="F:ATP hydrolysis activity"/>
    <property type="evidence" value="ECO:0007669"/>
    <property type="project" value="InterPro"/>
</dbReference>
<name>A0A9W6F8Y8_9CHLO</name>
<dbReference type="EMBL" id="BRXU01000032">
    <property type="protein sequence ID" value="GLC60180.1"/>
    <property type="molecule type" value="Genomic_DNA"/>
</dbReference>
<accession>A0A9W6F8Y8</accession>
<evidence type="ECO:0000256" key="3">
    <source>
        <dbReference type="ARBA" id="ARBA00022692"/>
    </source>
</evidence>
<dbReference type="SUPFAM" id="SSF90123">
    <property type="entry name" value="ABC transporter transmembrane region"/>
    <property type="match status" value="1"/>
</dbReference>
<keyword evidence="2" id="KW-0813">Transport</keyword>
<keyword evidence="3 9" id="KW-0812">Transmembrane</keyword>
<keyword evidence="7 9" id="KW-0472">Membrane</keyword>
<dbReference type="Pfam" id="PF06472">
    <property type="entry name" value="ABC_membrane_2"/>
    <property type="match status" value="2"/>
</dbReference>
<feature type="domain" description="ABC transmembrane type-1" evidence="11">
    <location>
        <begin position="225"/>
        <end position="406"/>
    </location>
</feature>
<dbReference type="AlphaFoldDB" id="A0A9W6F8Y8"/>
<protein>
    <submittedName>
        <fullName evidence="12">Uncharacterized protein</fullName>
    </submittedName>
</protein>
<dbReference type="InterPro" id="IPR027417">
    <property type="entry name" value="P-loop_NTPase"/>
</dbReference>
<dbReference type="PROSITE" id="PS50893">
    <property type="entry name" value="ABC_TRANSPORTER_2"/>
    <property type="match status" value="1"/>
</dbReference>
<evidence type="ECO:0000259" key="11">
    <source>
        <dbReference type="PROSITE" id="PS50929"/>
    </source>
</evidence>
<dbReference type="GO" id="GO:0016020">
    <property type="term" value="C:membrane"/>
    <property type="evidence" value="ECO:0007669"/>
    <property type="project" value="InterPro"/>
</dbReference>
<gene>
    <name evidence="12" type="primary">PLEST009197</name>
    <name evidence="12" type="ORF">PLESTB_001582400</name>
</gene>
<proteinExistence type="inferred from homology"/>
<feature type="region of interest" description="Disordered" evidence="8">
    <location>
        <begin position="187"/>
        <end position="211"/>
    </location>
</feature>
<dbReference type="InterPro" id="IPR050835">
    <property type="entry name" value="ABC_transporter_sub-D"/>
</dbReference>
<keyword evidence="13" id="KW-1185">Reference proteome</keyword>
<evidence type="ECO:0000313" key="13">
    <source>
        <dbReference type="Proteomes" id="UP001165080"/>
    </source>
</evidence>
<dbReference type="Pfam" id="PF00005">
    <property type="entry name" value="ABC_tran"/>
    <property type="match status" value="1"/>
</dbReference>
<feature type="domain" description="ABC transporter" evidence="10">
    <location>
        <begin position="476"/>
        <end position="787"/>
    </location>
</feature>
<sequence length="789" mass="81841">MSGSGETKPTGEQHTALQIQAVATNGVGGVAVGKRMGSGAAVAHSSAASSSLSAVLPKWWRLAKIWFTGEERWAARGYAAAVIALALLTTLFSVHISYAQRDFSTALSGKDVAGFYAAVRKFVIIIVIAAPLFSFNAWVEERLVLSWRAYLTRRLTRAYFENRAFYHIQQRGDSTAVGADEPRPVASAGPLTRGPSGSSAGGPASSAHTGSLGGGIDNPDQRICDDVGSFVRSSVSLSLTLCRKIFSCTAFAGVLWGVSGSLVLFMFVYAAVGTFVTTAMFGRVMTTLFYRQLAREADLRFSLVRVRENAESIAFYRGEGGERVRVLSRLDAVLGVAADRIRWSALYDLWTSVYSYATILVPSLLTAPRYFSGEIEFGVISQASFAFSRIDAALSIIINNLAQISGLAAETERLDALIAAMGGLGAAAAAGEALEGAAAGRGSRDSAAAAAATLLLSSPGGDQVIRRRSDPDLRGLVLQQLAVVTPSGPGGVGGAAAKLLATDLSLALEPGQSLLVVGPSGCGKSSLLRAIAGLWTAGSGTVVLPGGPPPPQDEDGGGGATRGSVAVFFLPQKPFMPLGDLRTQLTFPSGLAGPEDGGPTASAAIRRPDSARPRGDTDPDLESSPLLGGGAGRAAPAGGGGDDSGRAGSASASASAAGGGISDEGLLSLLDDVCLPDLVQRVGGLDVELNWSSVLSVGEQQRVALLRLLAARPTLAFLDEATSALDGPTEGRLYGLIRKRVGCYVSVGHRMQLLQHHTHVLECLGGGVWRLDSSDEYQRRMAAATGLHP</sequence>
<feature type="region of interest" description="Disordered" evidence="8">
    <location>
        <begin position="542"/>
        <end position="563"/>
    </location>
</feature>
<comment type="similarity">
    <text evidence="1">Belongs to the ABC transporter superfamily. ABCD family. Peroxisomal fatty acyl CoA transporter (TC 3.A.1.203) subfamily.</text>
</comment>
<evidence type="ECO:0000256" key="2">
    <source>
        <dbReference type="ARBA" id="ARBA00022448"/>
    </source>
</evidence>
<dbReference type="InterPro" id="IPR011527">
    <property type="entry name" value="ABC1_TM_dom"/>
</dbReference>
<evidence type="ECO:0000256" key="8">
    <source>
        <dbReference type="SAM" id="MobiDB-lite"/>
    </source>
</evidence>
<dbReference type="GO" id="GO:0140359">
    <property type="term" value="F:ABC-type transporter activity"/>
    <property type="evidence" value="ECO:0007669"/>
    <property type="project" value="InterPro"/>
</dbReference>
<dbReference type="InterPro" id="IPR017871">
    <property type="entry name" value="ABC_transporter-like_CS"/>
</dbReference>
<keyword evidence="6 9" id="KW-1133">Transmembrane helix</keyword>
<dbReference type="PROSITE" id="PS50929">
    <property type="entry name" value="ABC_TM1F"/>
    <property type="match status" value="1"/>
</dbReference>
<comment type="caution">
    <text evidence="12">The sequence shown here is derived from an EMBL/GenBank/DDBJ whole genome shotgun (WGS) entry which is preliminary data.</text>
</comment>
<dbReference type="OrthoDB" id="422637at2759"/>
<reference evidence="12 13" key="1">
    <citation type="journal article" date="2023" name="Commun. Biol.">
        <title>Reorganization of the ancestral sex-determining regions during the evolution of trioecy in Pleodorina starrii.</title>
        <authorList>
            <person name="Takahashi K."/>
            <person name="Suzuki S."/>
            <person name="Kawai-Toyooka H."/>
            <person name="Yamamoto K."/>
            <person name="Hamaji T."/>
            <person name="Ootsuki R."/>
            <person name="Yamaguchi H."/>
            <person name="Kawachi M."/>
            <person name="Higashiyama T."/>
            <person name="Nozaki H."/>
        </authorList>
    </citation>
    <scope>NUCLEOTIDE SEQUENCE [LARGE SCALE GENOMIC DNA]</scope>
    <source>
        <strain evidence="12 13">NIES-4479</strain>
    </source>
</reference>
<organism evidence="12 13">
    <name type="scientific">Pleodorina starrii</name>
    <dbReference type="NCBI Taxonomy" id="330485"/>
    <lineage>
        <taxon>Eukaryota</taxon>
        <taxon>Viridiplantae</taxon>
        <taxon>Chlorophyta</taxon>
        <taxon>core chlorophytes</taxon>
        <taxon>Chlorophyceae</taxon>
        <taxon>CS clade</taxon>
        <taxon>Chlamydomonadales</taxon>
        <taxon>Volvocaceae</taxon>
        <taxon>Pleodorina</taxon>
    </lineage>
</organism>
<feature type="transmembrane region" description="Helical" evidence="9">
    <location>
        <begin position="78"/>
        <end position="98"/>
    </location>
</feature>
<evidence type="ECO:0000256" key="7">
    <source>
        <dbReference type="ARBA" id="ARBA00023136"/>
    </source>
</evidence>
<feature type="transmembrane region" description="Helical" evidence="9">
    <location>
        <begin position="118"/>
        <end position="139"/>
    </location>
</feature>
<dbReference type="InterPro" id="IPR003593">
    <property type="entry name" value="AAA+_ATPase"/>
</dbReference>
<evidence type="ECO:0000256" key="6">
    <source>
        <dbReference type="ARBA" id="ARBA00022989"/>
    </source>
</evidence>
<dbReference type="InterPro" id="IPR003439">
    <property type="entry name" value="ABC_transporter-like_ATP-bd"/>
</dbReference>
<keyword evidence="4" id="KW-0547">Nucleotide-binding</keyword>
<dbReference type="Gene3D" id="1.20.1560.10">
    <property type="entry name" value="ABC transporter type 1, transmembrane domain"/>
    <property type="match status" value="1"/>
</dbReference>
<evidence type="ECO:0000256" key="4">
    <source>
        <dbReference type="ARBA" id="ARBA00022741"/>
    </source>
</evidence>
<dbReference type="PANTHER" id="PTHR11384:SF55">
    <property type="entry name" value="ATP-BINDING CASSETTE TRANSPORTER"/>
    <property type="match status" value="1"/>
</dbReference>
<feature type="compositionally biased region" description="Low complexity" evidence="8">
    <location>
        <begin position="646"/>
        <end position="655"/>
    </location>
</feature>
<dbReference type="PANTHER" id="PTHR11384">
    <property type="entry name" value="ATP-BINDING CASSETTE, SUB-FAMILY D MEMBER"/>
    <property type="match status" value="1"/>
</dbReference>
<dbReference type="PROSITE" id="PS00211">
    <property type="entry name" value="ABC_TRANSPORTER_1"/>
    <property type="match status" value="1"/>
</dbReference>
<dbReference type="InterPro" id="IPR036640">
    <property type="entry name" value="ABC1_TM_sf"/>
</dbReference>
<evidence type="ECO:0000259" key="10">
    <source>
        <dbReference type="PROSITE" id="PS50893"/>
    </source>
</evidence>
<dbReference type="Gene3D" id="3.40.50.300">
    <property type="entry name" value="P-loop containing nucleotide triphosphate hydrolases"/>
    <property type="match status" value="1"/>
</dbReference>
<dbReference type="SUPFAM" id="SSF52540">
    <property type="entry name" value="P-loop containing nucleoside triphosphate hydrolases"/>
    <property type="match status" value="1"/>
</dbReference>
<dbReference type="Proteomes" id="UP001165080">
    <property type="component" value="Unassembled WGS sequence"/>
</dbReference>